<dbReference type="GO" id="GO:0007032">
    <property type="term" value="P:endosome organization"/>
    <property type="evidence" value="ECO:0007669"/>
    <property type="project" value="TreeGrafter"/>
</dbReference>
<dbReference type="GO" id="GO:0006904">
    <property type="term" value="P:vesicle docking involved in exocytosis"/>
    <property type="evidence" value="ECO:0007669"/>
    <property type="project" value="TreeGrafter"/>
</dbReference>
<dbReference type="PROSITE" id="PS50236">
    <property type="entry name" value="CHCR"/>
    <property type="match status" value="1"/>
</dbReference>
<dbReference type="GO" id="GO:0005768">
    <property type="term" value="C:endosome"/>
    <property type="evidence" value="ECO:0007669"/>
    <property type="project" value="TreeGrafter"/>
</dbReference>
<feature type="repeat" description="CHCR" evidence="7">
    <location>
        <begin position="635"/>
        <end position="791"/>
    </location>
</feature>
<dbReference type="AlphaFoldDB" id="A0A9P8CB13"/>
<proteinExistence type="inferred from homology"/>
<evidence type="ECO:0000256" key="5">
    <source>
        <dbReference type="ARBA" id="ARBA00023136"/>
    </source>
</evidence>
<dbReference type="InterPro" id="IPR007810">
    <property type="entry name" value="Pep3/Vps18_beta-prop"/>
</dbReference>
<comment type="caution">
    <text evidence="11">The sequence shown here is derived from an EMBL/GenBank/DDBJ whole genome shotgun (WGS) entry which is preliminary data.</text>
</comment>
<dbReference type="PANTHER" id="PTHR23323">
    <property type="entry name" value="VACUOLAR PROTEIN SORTING-ASSOCIATED PROTEIN"/>
    <property type="match status" value="1"/>
</dbReference>
<evidence type="ECO:0000313" key="12">
    <source>
        <dbReference type="Proteomes" id="UP000887226"/>
    </source>
</evidence>
<protein>
    <submittedName>
        <fullName evidence="11">Vacuolar protein sorting protein-like protein DigA</fullName>
    </submittedName>
</protein>
<evidence type="ECO:0000256" key="6">
    <source>
        <dbReference type="ARBA" id="ARBA00029433"/>
    </source>
</evidence>
<accession>A0A9P8CB13</accession>
<dbReference type="SUPFAM" id="SSF101908">
    <property type="entry name" value="Putative isomerase YbhE"/>
    <property type="match status" value="1"/>
</dbReference>
<dbReference type="EMBL" id="MU254448">
    <property type="protein sequence ID" value="KAG9240434.1"/>
    <property type="molecule type" value="Genomic_DNA"/>
</dbReference>
<keyword evidence="2" id="KW-0479">Metal-binding</keyword>
<evidence type="ECO:0000256" key="1">
    <source>
        <dbReference type="ARBA" id="ARBA00010454"/>
    </source>
</evidence>
<evidence type="ECO:0000259" key="9">
    <source>
        <dbReference type="Pfam" id="PF05131"/>
    </source>
</evidence>
<dbReference type="GO" id="GO:0048284">
    <property type="term" value="P:organelle fusion"/>
    <property type="evidence" value="ECO:0007669"/>
    <property type="project" value="TreeGrafter"/>
</dbReference>
<dbReference type="InterPro" id="IPR000547">
    <property type="entry name" value="Clathrin_H-chain/VPS_repeat"/>
</dbReference>
<comment type="similarity">
    <text evidence="1">Belongs to the VPS18 family.</text>
</comment>
<reference evidence="11" key="1">
    <citation type="journal article" date="2021" name="IMA Fungus">
        <title>Genomic characterization of three marine fungi, including Emericellopsis atlantica sp. nov. with signatures of a generalist lifestyle and marine biomass degradation.</title>
        <authorList>
            <person name="Hagestad O.C."/>
            <person name="Hou L."/>
            <person name="Andersen J.H."/>
            <person name="Hansen E.H."/>
            <person name="Altermark B."/>
            <person name="Li C."/>
            <person name="Kuhnert E."/>
            <person name="Cox R.J."/>
            <person name="Crous P.W."/>
            <person name="Spatafora J.W."/>
            <person name="Lail K."/>
            <person name="Amirebrahimi M."/>
            <person name="Lipzen A."/>
            <person name="Pangilinan J."/>
            <person name="Andreopoulos W."/>
            <person name="Hayes R.D."/>
            <person name="Ng V."/>
            <person name="Grigoriev I.V."/>
            <person name="Jackson S.A."/>
            <person name="Sutton T.D.S."/>
            <person name="Dobson A.D.W."/>
            <person name="Rama T."/>
        </authorList>
    </citation>
    <scope>NUCLEOTIDE SEQUENCE</scope>
    <source>
        <strain evidence="11">TRa3180A</strain>
    </source>
</reference>
<evidence type="ECO:0000313" key="11">
    <source>
        <dbReference type="EMBL" id="KAG9240434.1"/>
    </source>
</evidence>
<evidence type="ECO:0000259" key="10">
    <source>
        <dbReference type="Pfam" id="PF26148"/>
    </source>
</evidence>
<dbReference type="InterPro" id="IPR058919">
    <property type="entry name" value="Pep3/Vps18_RING_C"/>
</dbReference>
<keyword evidence="12" id="KW-1185">Reference proteome</keyword>
<dbReference type="PANTHER" id="PTHR23323:SF26">
    <property type="entry name" value="VACUOLAR PROTEIN SORTING-ASSOCIATED PROTEIN 18 HOMOLOG"/>
    <property type="match status" value="1"/>
</dbReference>
<dbReference type="GO" id="GO:0030897">
    <property type="term" value="C:HOPS complex"/>
    <property type="evidence" value="ECO:0007669"/>
    <property type="project" value="TreeGrafter"/>
</dbReference>
<feature type="domain" description="Pep3/Vps18 RING C-terminal" evidence="10">
    <location>
        <begin position="866"/>
        <end position="956"/>
    </location>
</feature>
<dbReference type="Pfam" id="PF05131">
    <property type="entry name" value="Pep3_Vps18"/>
    <property type="match status" value="1"/>
</dbReference>
<evidence type="ECO:0000256" key="8">
    <source>
        <dbReference type="SAM" id="Coils"/>
    </source>
</evidence>
<organism evidence="11 12">
    <name type="scientific">Calycina marina</name>
    <dbReference type="NCBI Taxonomy" id="1763456"/>
    <lineage>
        <taxon>Eukaryota</taxon>
        <taxon>Fungi</taxon>
        <taxon>Dikarya</taxon>
        <taxon>Ascomycota</taxon>
        <taxon>Pezizomycotina</taxon>
        <taxon>Leotiomycetes</taxon>
        <taxon>Helotiales</taxon>
        <taxon>Pezizellaceae</taxon>
        <taxon>Calycina</taxon>
    </lineage>
</organism>
<evidence type="ECO:0000256" key="3">
    <source>
        <dbReference type="ARBA" id="ARBA00022771"/>
    </source>
</evidence>
<evidence type="ECO:0000256" key="4">
    <source>
        <dbReference type="ARBA" id="ARBA00022833"/>
    </source>
</evidence>
<keyword evidence="8" id="KW-0175">Coiled coil</keyword>
<comment type="subcellular location">
    <subcellularLocation>
        <location evidence="6">Endomembrane system</location>
        <topology evidence="6">Peripheral membrane protein</topology>
        <orientation evidence="6">Cytoplasmic side</orientation>
    </subcellularLocation>
</comment>
<name>A0A9P8CB13_9HELO</name>
<sequence>MALDPSNGYSATRDLQRFQEITLPIFNVVPVQLQFTIASDFVAAQVANNVLILALSNGRIIRIDLDNPEEIDDIDLPKKTSEVGVIRRMFLDPTASHLIICTAGGTTAAENYYLHTQSRQPRPLSRLRGVSIECVAWNPSLPTASTREILIGATDGNIYEAYIETATEFYRKEDKYLKSLQKIPDGPVTGIWVDVVPSKPGTDTRRVLIATQDNLLHLMGKIGKASHEGGASIYTRLFETEHSFVHEISKVSNTAASSLVISPDTLDSTQIEAISPDRSFAWLSSQGVYYGRLLTTPSTPDLGNKLFSESKLLPLSQLPFGTSGTGRKKAVHDSIDSIALTQWHILHLIGGRLVAVNRLDDRVVFDEVVLDPGHHSLGLFADQQKNTFWLFTTQEIFEITVDDEDRDVWEFMLKTEHFDAALRYAKAPMQKDAVATAYGDYLVSKGTFLEAAGVYGKSSKPFEQVALAFVDNDQQDALRKYLLAKITTFKKSFVMQRMMIASWLVEIFMSKLNSLDDMIITKAELSETLSPMQTKEQLDTIRIEFQDFLKKYKSDLDRKATYDIISSHGREDELLFFATAVNDHNYVLSYWIQRERWTEALNVLKKQTEPEIFYRYSSGLITHVATDLVDVLTRQSNLTARKLIPALLNYDGNFRGPLSQNQAIRYLLHVINQLHSDDAAIHNTLVSIYAAHPSKDETALLNYLETQGDEPNFDSDFALRLCIEHHRVQACVHIYSTMGQFLQAVELALSHSEIELASLIADRPVSDPVLRKKLWLTVAKKVISQANGIKTAIDFSKRCDLLKIEDLIPFFPDFVVIDDFKEEICTALEDYSRNIDVLKKEMDESAQTATNIKIDIAALDHRYAIVEPGEKCYACSLPLLSRQFFVFPCQHAFHSDCLGKKVMEQSGLGKGKKIKELQISIGKGMVVGAKRDAAIAELDSLVASACILCSDFAIKRIDEPFVLANEDTNEWAL</sequence>
<evidence type="ECO:0000256" key="7">
    <source>
        <dbReference type="PROSITE-ProRule" id="PRU01006"/>
    </source>
</evidence>
<dbReference type="CDD" id="cd16462">
    <property type="entry name" value="RING-H2_Pep3p-like"/>
    <property type="match status" value="1"/>
</dbReference>
<feature type="domain" description="Pep3/Vps18 beta-propeller" evidence="9">
    <location>
        <begin position="24"/>
        <end position="401"/>
    </location>
</feature>
<keyword evidence="3" id="KW-0863">Zinc-finger</keyword>
<dbReference type="Pfam" id="PF26148">
    <property type="entry name" value="VPS18_RING_C"/>
    <property type="match status" value="1"/>
</dbReference>
<dbReference type="Proteomes" id="UP000887226">
    <property type="component" value="Unassembled WGS sequence"/>
</dbReference>
<dbReference type="GO" id="GO:0007033">
    <property type="term" value="P:vacuole organization"/>
    <property type="evidence" value="ECO:0007669"/>
    <property type="project" value="TreeGrafter"/>
</dbReference>
<dbReference type="GO" id="GO:0008270">
    <property type="term" value="F:zinc ion binding"/>
    <property type="evidence" value="ECO:0007669"/>
    <property type="project" value="UniProtKB-KW"/>
</dbReference>
<feature type="coiled-coil region" evidence="8">
    <location>
        <begin position="821"/>
        <end position="848"/>
    </location>
</feature>
<evidence type="ECO:0000256" key="2">
    <source>
        <dbReference type="ARBA" id="ARBA00022723"/>
    </source>
</evidence>
<gene>
    <name evidence="11" type="ORF">BJ878DRAFT_526167</name>
</gene>
<keyword evidence="4" id="KW-0862">Zinc</keyword>
<dbReference type="GO" id="GO:0006886">
    <property type="term" value="P:intracellular protein transport"/>
    <property type="evidence" value="ECO:0007669"/>
    <property type="project" value="UniProtKB-UniRule"/>
</dbReference>
<dbReference type="GO" id="GO:0030674">
    <property type="term" value="F:protein-macromolecule adaptor activity"/>
    <property type="evidence" value="ECO:0007669"/>
    <property type="project" value="TreeGrafter"/>
</dbReference>
<keyword evidence="5" id="KW-0472">Membrane</keyword>
<dbReference type="OrthoDB" id="1845386at2759"/>